<dbReference type="GO" id="GO:0003677">
    <property type="term" value="F:DNA binding"/>
    <property type="evidence" value="ECO:0007669"/>
    <property type="project" value="UniProtKB-KW"/>
</dbReference>
<dbReference type="Gene3D" id="2.10.109.10">
    <property type="entry name" value="Umud Fragment, subunit A"/>
    <property type="match status" value="1"/>
</dbReference>
<evidence type="ECO:0000256" key="4">
    <source>
        <dbReference type="ARBA" id="ARBA00022763"/>
    </source>
</evidence>
<evidence type="ECO:0000256" key="6">
    <source>
        <dbReference type="ARBA" id="ARBA00022813"/>
    </source>
</evidence>
<dbReference type="SUPFAM" id="SSF46785">
    <property type="entry name" value="Winged helix' DNA-binding domain"/>
    <property type="match status" value="1"/>
</dbReference>
<comment type="caution">
    <text evidence="14">The sequence shown here is derived from an EMBL/GenBank/DDBJ whole genome shotgun (WGS) entry which is preliminary data.</text>
</comment>
<dbReference type="InterPro" id="IPR036388">
    <property type="entry name" value="WH-like_DNA-bd_sf"/>
</dbReference>
<dbReference type="InterPro" id="IPR006197">
    <property type="entry name" value="Peptidase_S24_LexA"/>
</dbReference>
<dbReference type="InterPro" id="IPR039418">
    <property type="entry name" value="LexA-like"/>
</dbReference>
<dbReference type="Gene3D" id="1.10.10.10">
    <property type="entry name" value="Winged helix-like DNA-binding domain superfamily/Winged helix DNA-binding domain"/>
    <property type="match status" value="1"/>
</dbReference>
<gene>
    <name evidence="14" type="primary">lexA</name>
    <name evidence="14" type="ORF">EVG15_07170</name>
</gene>
<dbReference type="SUPFAM" id="SSF51306">
    <property type="entry name" value="LexA/Signal peptidase"/>
    <property type="match status" value="1"/>
</dbReference>
<keyword evidence="10" id="KW-0234">DNA repair</keyword>
<organism evidence="14 15">
    <name type="scientific">Candidatus Acididesulfobacter diazotrophicus</name>
    <dbReference type="NCBI Taxonomy" id="2597226"/>
    <lineage>
        <taxon>Bacteria</taxon>
        <taxon>Deltaproteobacteria</taxon>
        <taxon>Candidatus Acidulodesulfobacterales</taxon>
        <taxon>Candidatus Acididesulfobacter</taxon>
    </lineage>
</organism>
<keyword evidence="4" id="KW-0227">DNA damage</keyword>
<dbReference type="EMBL" id="SGBB01000012">
    <property type="protein sequence ID" value="RZD18230.1"/>
    <property type="molecule type" value="Genomic_DNA"/>
</dbReference>
<dbReference type="Pfam" id="PF00717">
    <property type="entry name" value="Peptidase_S24"/>
    <property type="match status" value="1"/>
</dbReference>
<dbReference type="PANTHER" id="PTHR33516">
    <property type="entry name" value="LEXA REPRESSOR"/>
    <property type="match status" value="1"/>
</dbReference>
<evidence type="ECO:0000313" key="14">
    <source>
        <dbReference type="EMBL" id="RZD18230.1"/>
    </source>
</evidence>
<dbReference type="InterPro" id="IPR006200">
    <property type="entry name" value="LexA"/>
</dbReference>
<keyword evidence="8" id="KW-0238">DNA-binding</keyword>
<evidence type="ECO:0000256" key="8">
    <source>
        <dbReference type="ARBA" id="ARBA00023125"/>
    </source>
</evidence>
<evidence type="ECO:0000259" key="13">
    <source>
        <dbReference type="Pfam" id="PF00717"/>
    </source>
</evidence>
<feature type="domain" description="Peptidase S24/S26A/S26B/S26C" evidence="13">
    <location>
        <begin position="138"/>
        <end position="250"/>
    </location>
</feature>
<dbReference type="GO" id="GO:0009432">
    <property type="term" value="P:SOS response"/>
    <property type="evidence" value="ECO:0007669"/>
    <property type="project" value="UniProtKB-KW"/>
</dbReference>
<dbReference type="InterPro" id="IPR036286">
    <property type="entry name" value="LexA/Signal_pep-like_sf"/>
</dbReference>
<dbReference type="InterPro" id="IPR050077">
    <property type="entry name" value="LexA_repressor"/>
</dbReference>
<sequence>MITNINININAVKNEECKQNNIKNNIKKNINKNINNRTDAKLKQRTELILSFFNEHKRMPSYSEMAILFGLKSKNAVFKIVNKLQKEGIIIKDDKRRTIFNSNFYSSQAFSPTPDSDSGTAPSLPSSYFSPYGFSIKLLGRVEAGFPSPAEEELLDMISIDKLLIKNPVSSFLLKVTGDSMTEAGIMQGDYVIVDKSLTASEGDIVIAQVDNAWTMKYLSKENGSYILLPANPRYKPIKPKNELQIAGVVTGVARKYK</sequence>
<evidence type="ECO:0000256" key="10">
    <source>
        <dbReference type="ARBA" id="ARBA00023204"/>
    </source>
</evidence>
<dbReference type="GO" id="GO:0045892">
    <property type="term" value="P:negative regulation of DNA-templated transcription"/>
    <property type="evidence" value="ECO:0007669"/>
    <property type="project" value="InterPro"/>
</dbReference>
<evidence type="ECO:0000256" key="3">
    <source>
        <dbReference type="ARBA" id="ARBA00022705"/>
    </source>
</evidence>
<dbReference type="InterPro" id="IPR036390">
    <property type="entry name" value="WH_DNA-bd_sf"/>
</dbReference>
<dbReference type="PRINTS" id="PR00726">
    <property type="entry name" value="LEXASERPTASE"/>
</dbReference>
<comment type="similarity">
    <text evidence="1 12">Belongs to the peptidase S24 family.</text>
</comment>
<evidence type="ECO:0000256" key="11">
    <source>
        <dbReference type="ARBA" id="ARBA00023236"/>
    </source>
</evidence>
<reference evidence="14 15" key="1">
    <citation type="journal article" date="2019" name="ISME J.">
        <title>Insights into ecological role of a new deltaproteobacterial order Candidatus Acidulodesulfobacterales by metagenomics and metatranscriptomics.</title>
        <authorList>
            <person name="Tan S."/>
            <person name="Liu J."/>
            <person name="Fang Y."/>
            <person name="Hedlund B.P."/>
            <person name="Lian Z.H."/>
            <person name="Huang L.Y."/>
            <person name="Li J.T."/>
            <person name="Huang L.N."/>
            <person name="Li W.J."/>
            <person name="Jiang H.C."/>
            <person name="Dong H.L."/>
            <person name="Shu W.S."/>
        </authorList>
    </citation>
    <scope>NUCLEOTIDE SEQUENCE [LARGE SCALE GENOMIC DNA]</scope>
    <source>
        <strain evidence="14">AP1</strain>
    </source>
</reference>
<dbReference type="InterPro" id="IPR015927">
    <property type="entry name" value="Peptidase_S24_S26A/B/C"/>
</dbReference>
<dbReference type="GO" id="GO:0004252">
    <property type="term" value="F:serine-type endopeptidase activity"/>
    <property type="evidence" value="ECO:0007669"/>
    <property type="project" value="UniProtKB-EC"/>
</dbReference>
<evidence type="ECO:0000256" key="12">
    <source>
        <dbReference type="RuleBase" id="RU003991"/>
    </source>
</evidence>
<keyword evidence="9" id="KW-0804">Transcription</keyword>
<dbReference type="GO" id="GO:0006260">
    <property type="term" value="P:DNA replication"/>
    <property type="evidence" value="ECO:0007669"/>
    <property type="project" value="UniProtKB-KW"/>
</dbReference>
<dbReference type="AlphaFoldDB" id="A0A519BLS7"/>
<dbReference type="CDD" id="cd06529">
    <property type="entry name" value="S24_LexA-like"/>
    <property type="match status" value="1"/>
</dbReference>
<evidence type="ECO:0000313" key="15">
    <source>
        <dbReference type="Proteomes" id="UP000319296"/>
    </source>
</evidence>
<keyword evidence="6 12" id="KW-0068">Autocatalytic cleavage</keyword>
<evidence type="ECO:0000256" key="7">
    <source>
        <dbReference type="ARBA" id="ARBA00023015"/>
    </source>
</evidence>
<dbReference type="NCBIfam" id="NF007621">
    <property type="entry name" value="PRK10276.1"/>
    <property type="match status" value="1"/>
</dbReference>
<dbReference type="Proteomes" id="UP000319296">
    <property type="component" value="Unassembled WGS sequence"/>
</dbReference>
<protein>
    <submittedName>
        <fullName evidence="14">Repressor LexA</fullName>
        <ecNumber evidence="14">3.4.21.88</ecNumber>
    </submittedName>
</protein>
<keyword evidence="3" id="KW-0235">DNA replication</keyword>
<dbReference type="EC" id="3.4.21.88" evidence="14"/>
<evidence type="ECO:0000256" key="9">
    <source>
        <dbReference type="ARBA" id="ARBA00023163"/>
    </source>
</evidence>
<keyword evidence="7" id="KW-0805">Transcription regulation</keyword>
<proteinExistence type="inferred from homology"/>
<name>A0A519BLS7_9DELT</name>
<keyword evidence="11" id="KW-0742">SOS response</keyword>
<keyword evidence="5 12" id="KW-0378">Hydrolase</keyword>
<evidence type="ECO:0000256" key="2">
    <source>
        <dbReference type="ARBA" id="ARBA00022491"/>
    </source>
</evidence>
<dbReference type="GO" id="GO:0006281">
    <property type="term" value="P:DNA repair"/>
    <property type="evidence" value="ECO:0007669"/>
    <property type="project" value="UniProtKB-KW"/>
</dbReference>
<accession>A0A519BLS7</accession>
<evidence type="ECO:0000256" key="1">
    <source>
        <dbReference type="ARBA" id="ARBA00007484"/>
    </source>
</evidence>
<keyword evidence="2" id="KW-0678">Repressor</keyword>
<dbReference type="PANTHER" id="PTHR33516:SF2">
    <property type="entry name" value="LEXA REPRESSOR-RELATED"/>
    <property type="match status" value="1"/>
</dbReference>
<evidence type="ECO:0000256" key="5">
    <source>
        <dbReference type="ARBA" id="ARBA00022801"/>
    </source>
</evidence>
<dbReference type="NCBIfam" id="TIGR00498">
    <property type="entry name" value="lexA"/>
    <property type="match status" value="1"/>
</dbReference>